<proteinExistence type="predicted"/>
<evidence type="ECO:0000259" key="2">
    <source>
        <dbReference type="SMART" id="SM00847"/>
    </source>
</evidence>
<organism evidence="3 4">
    <name type="scientific">Artemia franciscana</name>
    <name type="common">Brine shrimp</name>
    <name type="synonym">Artemia sanfranciscana</name>
    <dbReference type="NCBI Taxonomy" id="6661"/>
    <lineage>
        <taxon>Eukaryota</taxon>
        <taxon>Metazoa</taxon>
        <taxon>Ecdysozoa</taxon>
        <taxon>Arthropoda</taxon>
        <taxon>Crustacea</taxon>
        <taxon>Branchiopoda</taxon>
        <taxon>Anostraca</taxon>
        <taxon>Artemiidae</taxon>
        <taxon>Artemia</taxon>
    </lineage>
</organism>
<reference evidence="3" key="1">
    <citation type="submission" date="2023-07" db="EMBL/GenBank/DDBJ databases">
        <title>Chromosome-level genome assembly of Artemia franciscana.</title>
        <authorList>
            <person name="Jo E."/>
        </authorList>
    </citation>
    <scope>NUCLEOTIDE SEQUENCE</scope>
    <source>
        <tissue evidence="3">Whole body</tissue>
    </source>
</reference>
<dbReference type="SMART" id="SM00847">
    <property type="entry name" value="HA2"/>
    <property type="match status" value="1"/>
</dbReference>
<dbReference type="InterPro" id="IPR002110">
    <property type="entry name" value="Ankyrin_rpt"/>
</dbReference>
<evidence type="ECO:0000313" key="3">
    <source>
        <dbReference type="EMBL" id="KAK2703280.1"/>
    </source>
</evidence>
<dbReference type="GO" id="GO:0004386">
    <property type="term" value="F:helicase activity"/>
    <property type="evidence" value="ECO:0007669"/>
    <property type="project" value="TreeGrafter"/>
</dbReference>
<dbReference type="Pfam" id="PF21010">
    <property type="entry name" value="HA2_C"/>
    <property type="match status" value="1"/>
</dbReference>
<feature type="non-terminal residue" evidence="3">
    <location>
        <position position="1"/>
    </location>
</feature>
<dbReference type="InterPro" id="IPR036770">
    <property type="entry name" value="Ankyrin_rpt-contain_sf"/>
</dbReference>
<protein>
    <recommendedName>
        <fullName evidence="2">Helicase-associated domain-containing protein</fullName>
    </recommendedName>
</protein>
<feature type="repeat" description="ANK" evidence="1">
    <location>
        <begin position="528"/>
        <end position="560"/>
    </location>
</feature>
<dbReference type="Gene3D" id="1.25.40.20">
    <property type="entry name" value="Ankyrin repeat-containing domain"/>
    <property type="match status" value="1"/>
</dbReference>
<dbReference type="Proteomes" id="UP001187531">
    <property type="component" value="Unassembled WGS sequence"/>
</dbReference>
<dbReference type="AlphaFoldDB" id="A0AA88H713"/>
<feature type="non-terminal residue" evidence="3">
    <location>
        <position position="593"/>
    </location>
</feature>
<evidence type="ECO:0000256" key="1">
    <source>
        <dbReference type="PROSITE-ProRule" id="PRU00023"/>
    </source>
</evidence>
<gene>
    <name evidence="3" type="ORF">QYM36_018235</name>
</gene>
<dbReference type="SUPFAM" id="SSF48403">
    <property type="entry name" value="Ankyrin repeat"/>
    <property type="match status" value="1"/>
</dbReference>
<keyword evidence="4" id="KW-1185">Reference proteome</keyword>
<dbReference type="InterPro" id="IPR007502">
    <property type="entry name" value="Helicase-assoc_dom"/>
</dbReference>
<dbReference type="PROSITE" id="PS50297">
    <property type="entry name" value="ANK_REP_REGION"/>
    <property type="match status" value="2"/>
</dbReference>
<dbReference type="EMBL" id="JAVRJZ010000108">
    <property type="protein sequence ID" value="KAK2703280.1"/>
    <property type="molecule type" value="Genomic_DNA"/>
</dbReference>
<feature type="repeat" description="ANK" evidence="1">
    <location>
        <begin position="561"/>
        <end position="593"/>
    </location>
</feature>
<dbReference type="SUPFAM" id="SSF52540">
    <property type="entry name" value="P-loop containing nucleoside triphosphate hydrolases"/>
    <property type="match status" value="1"/>
</dbReference>
<sequence>RGTGSEPSCLRWISKQEAHERSNYACLFVPGCCYRLYTQWDLKKFPDAVEPEITSTGVTDMMLYSRLFHFPQSDACIDILTTLPHTPGPIEILKANSMLHTINLLDLHNDLTVFGYLVTELDLPINAARMLLFGVILKCIDPVLTIASCLDFKSEFAKLFRCPIAMASARQTFGISSNVVSDHLIVLKALQQWQLSSRQGHSAEFCASIGIEESVFEAVLVKRGTVLAQLRALGLVRSRGNSDIRDLNENSDSWPVVKAAICGGTSPNFGEFDGNPLRVTVNSGNCMSIAPSSCFYEFALLRYNSEKPVYFVYDSSDGATSPVINWVTAVSPATLVLFTTPYILPIEQSVFESRRGSTSSGLNVATLLNGLSLRMPQESLTMVLSLRNVFYSFVSNRIKKVHTKECESESSVLRKVIDILKQEEVGLGLSQPEGIGQRPLPASGDSNPVKVGLDMQSYVVIKNSNGEMSSEKYQYPETIQFTSIPVRSANNNELFEYGKSLLEAAGSGNVQRIKSLLEMGAPISTDWLGTSPLHMAAKNGHTAAVEFFLKTGVCRDARNKVDRTPLHFAAQHGYTDIVTLLVKHGTDLDAQDM</sequence>
<dbReference type="PROSITE" id="PS50088">
    <property type="entry name" value="ANK_REPEAT"/>
    <property type="match status" value="2"/>
</dbReference>
<dbReference type="PRINTS" id="PR01415">
    <property type="entry name" value="ANKYRIN"/>
</dbReference>
<dbReference type="GO" id="GO:0003723">
    <property type="term" value="F:RNA binding"/>
    <property type="evidence" value="ECO:0007669"/>
    <property type="project" value="TreeGrafter"/>
</dbReference>
<dbReference type="InterPro" id="IPR027417">
    <property type="entry name" value="P-loop_NTPase"/>
</dbReference>
<dbReference type="Gene3D" id="1.20.120.1080">
    <property type="match status" value="1"/>
</dbReference>
<keyword evidence="1" id="KW-0040">ANK repeat</keyword>
<dbReference type="SMART" id="SM00248">
    <property type="entry name" value="ANK"/>
    <property type="match status" value="2"/>
</dbReference>
<name>A0AA88H713_ARTSF</name>
<feature type="domain" description="Helicase-associated" evidence="2">
    <location>
        <begin position="94"/>
        <end position="187"/>
    </location>
</feature>
<comment type="caution">
    <text evidence="3">The sequence shown here is derived from an EMBL/GenBank/DDBJ whole genome shotgun (WGS) entry which is preliminary data.</text>
</comment>
<evidence type="ECO:0000313" key="4">
    <source>
        <dbReference type="Proteomes" id="UP001187531"/>
    </source>
</evidence>
<dbReference type="Pfam" id="PF12796">
    <property type="entry name" value="Ank_2"/>
    <property type="match status" value="1"/>
</dbReference>
<dbReference type="PANTHER" id="PTHR18934">
    <property type="entry name" value="ATP-DEPENDENT RNA HELICASE"/>
    <property type="match status" value="1"/>
</dbReference>
<accession>A0AA88H713</accession>
<dbReference type="PANTHER" id="PTHR18934:SF213">
    <property type="entry name" value="3'-5' RNA HELICASE YTHDC2"/>
    <property type="match status" value="1"/>
</dbReference>